<dbReference type="GO" id="GO:0015450">
    <property type="term" value="F:protein-transporting ATPase activity"/>
    <property type="evidence" value="ECO:0007669"/>
    <property type="project" value="UniProtKB-UniRule"/>
</dbReference>
<keyword evidence="10" id="KW-1003">Cell membrane</keyword>
<organism evidence="11 12">
    <name type="scientific">Corynebacterium lactis RW2-5</name>
    <dbReference type="NCBI Taxonomy" id="1408189"/>
    <lineage>
        <taxon>Bacteria</taxon>
        <taxon>Bacillati</taxon>
        <taxon>Actinomycetota</taxon>
        <taxon>Actinomycetes</taxon>
        <taxon>Mycobacteriales</taxon>
        <taxon>Corynebacteriaceae</taxon>
        <taxon>Corynebacterium</taxon>
    </lineage>
</organism>
<dbReference type="Proteomes" id="UP000058446">
    <property type="component" value="Chromosome"/>
</dbReference>
<name>A0A0K2H0Z4_9CORY</name>
<dbReference type="NCBIfam" id="TIGR00810">
    <property type="entry name" value="secG"/>
    <property type="match status" value="1"/>
</dbReference>
<evidence type="ECO:0000256" key="7">
    <source>
        <dbReference type="ARBA" id="ARBA00023010"/>
    </source>
</evidence>
<comment type="similarity">
    <text evidence="2 10">Belongs to the SecG family.</text>
</comment>
<keyword evidence="5 10" id="KW-0653">Protein transport</keyword>
<evidence type="ECO:0000256" key="4">
    <source>
        <dbReference type="ARBA" id="ARBA00022692"/>
    </source>
</evidence>
<evidence type="ECO:0000256" key="10">
    <source>
        <dbReference type="RuleBase" id="RU365087"/>
    </source>
</evidence>
<evidence type="ECO:0000256" key="8">
    <source>
        <dbReference type="ARBA" id="ARBA00023136"/>
    </source>
</evidence>
<dbReference type="RefSeq" id="WP_053412140.1">
    <property type="nucleotide sequence ID" value="NZ_CP006841.1"/>
</dbReference>
<gene>
    <name evidence="11" type="ORF">CLAC_06170</name>
</gene>
<keyword evidence="4 10" id="KW-0812">Transmembrane</keyword>
<dbReference type="AlphaFoldDB" id="A0A0K2H0Z4"/>
<dbReference type="KEGG" id="clw:CLAC_06170"/>
<evidence type="ECO:0000256" key="2">
    <source>
        <dbReference type="ARBA" id="ARBA00008445"/>
    </source>
</evidence>
<evidence type="ECO:0000256" key="9">
    <source>
        <dbReference type="ARBA" id="ARBA00025182"/>
    </source>
</evidence>
<comment type="caution">
    <text evidence="10">Lacks conserved residue(s) required for the propagation of feature annotation.</text>
</comment>
<keyword evidence="8 10" id="KW-0472">Membrane</keyword>
<keyword evidence="3 10" id="KW-0813">Transport</keyword>
<keyword evidence="7 10" id="KW-0811">Translocation</keyword>
<dbReference type="InterPro" id="IPR004692">
    <property type="entry name" value="SecG"/>
</dbReference>
<accession>A0A0K2H0Z4</accession>
<evidence type="ECO:0000256" key="5">
    <source>
        <dbReference type="ARBA" id="ARBA00022927"/>
    </source>
</evidence>
<reference evidence="11 12" key="1">
    <citation type="submission" date="2013-10" db="EMBL/GenBank/DDBJ databases">
        <title>Complete genome sequence of Corynebacterium lactis DSM 45799(T), isolated from raw cow milk.</title>
        <authorList>
            <person name="Ruckert C."/>
            <person name="Albersmeier A."/>
            <person name="Lipski A."/>
            <person name="Kalinowski J."/>
        </authorList>
    </citation>
    <scope>NUCLEOTIDE SEQUENCE [LARGE SCALE GENOMIC DNA]</scope>
    <source>
        <strain evidence="11 12">RW2-5</strain>
    </source>
</reference>
<dbReference type="PATRIC" id="fig|1408189.4.peg.1226"/>
<keyword evidence="12" id="KW-1185">Reference proteome</keyword>
<dbReference type="EMBL" id="CP006841">
    <property type="protein sequence ID" value="ALA67381.1"/>
    <property type="molecule type" value="Genomic_DNA"/>
</dbReference>
<dbReference type="GO" id="GO:0009306">
    <property type="term" value="P:protein secretion"/>
    <property type="evidence" value="ECO:0007669"/>
    <property type="project" value="UniProtKB-UniRule"/>
</dbReference>
<protein>
    <recommendedName>
        <fullName evidence="10">Protein-export membrane protein SecG</fullName>
    </recommendedName>
</protein>
<feature type="transmembrane region" description="Helical" evidence="10">
    <location>
        <begin position="51"/>
        <end position="73"/>
    </location>
</feature>
<keyword evidence="6 10" id="KW-1133">Transmembrane helix</keyword>
<dbReference type="GO" id="GO:0005886">
    <property type="term" value="C:plasma membrane"/>
    <property type="evidence" value="ECO:0007669"/>
    <property type="project" value="UniProtKB-SubCell"/>
</dbReference>
<comment type="subcellular location">
    <subcellularLocation>
        <location evidence="10">Cell membrane</location>
        <topology evidence="10">Multi-pass membrane protein</topology>
    </subcellularLocation>
    <subcellularLocation>
        <location evidence="1">Membrane</location>
        <topology evidence="1">Multi-pass membrane protein</topology>
    </subcellularLocation>
</comment>
<evidence type="ECO:0000256" key="1">
    <source>
        <dbReference type="ARBA" id="ARBA00004141"/>
    </source>
</evidence>
<comment type="function">
    <text evidence="9 10">Involved in protein export. Participates in an early event of protein translocation.</text>
</comment>
<proteinExistence type="inferred from homology"/>
<dbReference type="STRING" id="1408189.CLAC_06170"/>
<evidence type="ECO:0000313" key="12">
    <source>
        <dbReference type="Proteomes" id="UP000058446"/>
    </source>
</evidence>
<evidence type="ECO:0000256" key="6">
    <source>
        <dbReference type="ARBA" id="ARBA00022989"/>
    </source>
</evidence>
<evidence type="ECO:0000313" key="11">
    <source>
        <dbReference type="EMBL" id="ALA67381.1"/>
    </source>
</evidence>
<sequence>MYLAIQIVLVITSILMALFILLHKGKGGGLSSLFGGGMQSNLSGSTVVEKNLDRVTIVTVIIWLLCIVLLLLFKTFGW</sequence>
<evidence type="ECO:0000256" key="3">
    <source>
        <dbReference type="ARBA" id="ARBA00022448"/>
    </source>
</evidence>
<dbReference type="Pfam" id="PF03840">
    <property type="entry name" value="SecG"/>
    <property type="match status" value="1"/>
</dbReference>